<comment type="caution">
    <text evidence="1">The sequence shown here is derived from an EMBL/GenBank/DDBJ whole genome shotgun (WGS) entry which is preliminary data.</text>
</comment>
<accession>A0A495XXQ6</accession>
<evidence type="ECO:0000313" key="1">
    <source>
        <dbReference type="EMBL" id="RKT78189.1"/>
    </source>
</evidence>
<dbReference type="Proteomes" id="UP000278440">
    <property type="component" value="Unassembled WGS sequence"/>
</dbReference>
<keyword evidence="2" id="KW-1185">Reference proteome</keyword>
<dbReference type="OrthoDB" id="3237545at2"/>
<dbReference type="Gene3D" id="3.40.50.300">
    <property type="entry name" value="P-loop containing nucleotide triphosphate hydrolases"/>
    <property type="match status" value="1"/>
</dbReference>
<sequence>MWDRTGTARPEDVDAVVSAARQRAPRCGGTVVVAVDGPSGAGKSTLARGVVSALGAERTEVVHLDRLYPGWDGLAVTPGLLADGVLAPISRGAPAGFRPWSWVRDEWRPWRPVATRPYLVVEGCGASVGPARPYTALAVFVTADRDLRRERGLARDGETYRPHWQRWADQETALFAADRTRERADLVIDTTSGASTL</sequence>
<dbReference type="GO" id="GO:0016301">
    <property type="term" value="F:kinase activity"/>
    <property type="evidence" value="ECO:0007669"/>
    <property type="project" value="UniProtKB-KW"/>
</dbReference>
<name>A0A495XXQ6_9MICO</name>
<dbReference type="EMBL" id="RBXT01000001">
    <property type="protein sequence ID" value="RKT78189.1"/>
    <property type="molecule type" value="Genomic_DNA"/>
</dbReference>
<organism evidence="1 2">
    <name type="scientific">Terracoccus luteus</name>
    <dbReference type="NCBI Taxonomy" id="53356"/>
    <lineage>
        <taxon>Bacteria</taxon>
        <taxon>Bacillati</taxon>
        <taxon>Actinomycetota</taxon>
        <taxon>Actinomycetes</taxon>
        <taxon>Micrococcales</taxon>
        <taxon>Intrasporangiaceae</taxon>
        <taxon>Terracoccus</taxon>
    </lineage>
</organism>
<dbReference type="RefSeq" id="WP_121032314.1">
    <property type="nucleotide sequence ID" value="NZ_RBXT01000001.1"/>
</dbReference>
<dbReference type="AlphaFoldDB" id="A0A495XXQ6"/>
<protein>
    <submittedName>
        <fullName evidence="1">Uridine kinase</fullName>
    </submittedName>
</protein>
<keyword evidence="1" id="KW-0808">Transferase</keyword>
<reference evidence="1 2" key="1">
    <citation type="submission" date="2018-10" db="EMBL/GenBank/DDBJ databases">
        <title>Sequencing the genomes of 1000 actinobacteria strains.</title>
        <authorList>
            <person name="Klenk H.-P."/>
        </authorList>
    </citation>
    <scope>NUCLEOTIDE SEQUENCE [LARGE SCALE GENOMIC DNA]</scope>
    <source>
        <strain evidence="1 2">DSM 44267</strain>
    </source>
</reference>
<dbReference type="SUPFAM" id="SSF52540">
    <property type="entry name" value="P-loop containing nucleoside triphosphate hydrolases"/>
    <property type="match status" value="1"/>
</dbReference>
<proteinExistence type="predicted"/>
<keyword evidence="1" id="KW-0418">Kinase</keyword>
<dbReference type="InterPro" id="IPR027417">
    <property type="entry name" value="P-loop_NTPase"/>
</dbReference>
<gene>
    <name evidence="1" type="ORF">DFJ68_1628</name>
</gene>
<evidence type="ECO:0000313" key="2">
    <source>
        <dbReference type="Proteomes" id="UP000278440"/>
    </source>
</evidence>